<keyword evidence="3" id="KW-1185">Reference proteome</keyword>
<dbReference type="CDD" id="cd06222">
    <property type="entry name" value="RNase_H_like"/>
    <property type="match status" value="1"/>
</dbReference>
<dbReference type="PANTHER" id="PTHR47074">
    <property type="entry name" value="BNAC02G40300D PROTEIN"/>
    <property type="match status" value="1"/>
</dbReference>
<dbReference type="Gene3D" id="3.30.420.10">
    <property type="entry name" value="Ribonuclease H-like superfamily/Ribonuclease H"/>
    <property type="match status" value="1"/>
</dbReference>
<accession>A0ABQ7CUK7</accession>
<dbReference type="InterPro" id="IPR052929">
    <property type="entry name" value="RNase_H-like_EbsB-rel"/>
</dbReference>
<dbReference type="InterPro" id="IPR012337">
    <property type="entry name" value="RNaseH-like_sf"/>
</dbReference>
<sequence length="142" mass="15296">MIIQSQTKAWKDSSNQAGIAWILTKDQSIEPITGSLIIEDVASPLMAESLALRQGITEALRLGLTSISVHSDCATLIRAISSDSQIKEIYGVLQDIKNLSSHFHSISFLHVARSQDIDADELAKRALKAHSVSSCNVSGPAL</sequence>
<evidence type="ECO:0000313" key="3">
    <source>
        <dbReference type="Proteomes" id="UP000266723"/>
    </source>
</evidence>
<dbReference type="PANTHER" id="PTHR47074:SF49">
    <property type="entry name" value="POLYNUCLEOTIDYL TRANSFERASE, RIBONUCLEASE H-LIKE SUPERFAMILY PROTEIN"/>
    <property type="match status" value="1"/>
</dbReference>
<feature type="domain" description="RNase H type-1" evidence="1">
    <location>
        <begin position="9"/>
        <end position="126"/>
    </location>
</feature>
<evidence type="ECO:0000259" key="1">
    <source>
        <dbReference type="Pfam" id="PF13456"/>
    </source>
</evidence>
<organism evidence="2 3">
    <name type="scientific">Brassica cretica</name>
    <name type="common">Mustard</name>
    <dbReference type="NCBI Taxonomy" id="69181"/>
    <lineage>
        <taxon>Eukaryota</taxon>
        <taxon>Viridiplantae</taxon>
        <taxon>Streptophyta</taxon>
        <taxon>Embryophyta</taxon>
        <taxon>Tracheophyta</taxon>
        <taxon>Spermatophyta</taxon>
        <taxon>Magnoliopsida</taxon>
        <taxon>eudicotyledons</taxon>
        <taxon>Gunneridae</taxon>
        <taxon>Pentapetalae</taxon>
        <taxon>rosids</taxon>
        <taxon>malvids</taxon>
        <taxon>Brassicales</taxon>
        <taxon>Brassicaceae</taxon>
        <taxon>Brassiceae</taxon>
        <taxon>Brassica</taxon>
    </lineage>
</organism>
<gene>
    <name evidence="2" type="ORF">DY000_02017040</name>
</gene>
<name>A0ABQ7CUK7_BRACR</name>
<comment type="caution">
    <text evidence="2">The sequence shown here is derived from an EMBL/GenBank/DDBJ whole genome shotgun (WGS) entry which is preliminary data.</text>
</comment>
<dbReference type="Pfam" id="PF13456">
    <property type="entry name" value="RVT_3"/>
    <property type="match status" value="1"/>
</dbReference>
<dbReference type="InterPro" id="IPR002156">
    <property type="entry name" value="RNaseH_domain"/>
</dbReference>
<dbReference type="InterPro" id="IPR036397">
    <property type="entry name" value="RNaseH_sf"/>
</dbReference>
<dbReference type="SUPFAM" id="SSF53098">
    <property type="entry name" value="Ribonuclease H-like"/>
    <property type="match status" value="1"/>
</dbReference>
<dbReference type="Proteomes" id="UP000266723">
    <property type="component" value="Unassembled WGS sequence"/>
</dbReference>
<reference evidence="2 3" key="1">
    <citation type="journal article" date="2020" name="BMC Genomics">
        <title>Intraspecific diversification of the crop wild relative Brassica cretica Lam. using demographic model selection.</title>
        <authorList>
            <person name="Kioukis A."/>
            <person name="Michalopoulou V.A."/>
            <person name="Briers L."/>
            <person name="Pirintsos S."/>
            <person name="Studholme D.J."/>
            <person name="Pavlidis P."/>
            <person name="Sarris P.F."/>
        </authorList>
    </citation>
    <scope>NUCLEOTIDE SEQUENCE [LARGE SCALE GENOMIC DNA]</scope>
    <source>
        <strain evidence="3">cv. PFS-1207/04</strain>
    </source>
</reference>
<dbReference type="EMBL" id="QGKV02000759">
    <property type="protein sequence ID" value="KAF3562880.1"/>
    <property type="molecule type" value="Genomic_DNA"/>
</dbReference>
<protein>
    <recommendedName>
        <fullName evidence="1">RNase H type-1 domain-containing protein</fullName>
    </recommendedName>
</protein>
<dbReference type="InterPro" id="IPR044730">
    <property type="entry name" value="RNase_H-like_dom_plant"/>
</dbReference>
<proteinExistence type="predicted"/>
<evidence type="ECO:0000313" key="2">
    <source>
        <dbReference type="EMBL" id="KAF3562880.1"/>
    </source>
</evidence>